<dbReference type="SUPFAM" id="SSF55729">
    <property type="entry name" value="Acyl-CoA N-acyltransferases (Nat)"/>
    <property type="match status" value="1"/>
</dbReference>
<comment type="pathway">
    <text evidence="1">Lipid metabolism.</text>
</comment>
<dbReference type="EMBL" id="AM286690">
    <property type="protein sequence ID" value="CAL16130.1"/>
    <property type="molecule type" value="Genomic_DNA"/>
</dbReference>
<dbReference type="HOGENOM" id="CLU_058962_0_0_6"/>
<evidence type="ECO:0000256" key="3">
    <source>
        <dbReference type="ARBA" id="ARBA00022679"/>
    </source>
</evidence>
<name>Q0VRR8_ALCBS</name>
<dbReference type="eggNOG" id="COG3176">
    <property type="taxonomic scope" value="Bacteria"/>
</dbReference>
<evidence type="ECO:0000256" key="1">
    <source>
        <dbReference type="ARBA" id="ARBA00005189"/>
    </source>
</evidence>
<keyword evidence="4" id="KW-0443">Lipid metabolism</keyword>
<gene>
    <name evidence="11" type="ordered locus">ABO_0682</name>
</gene>
<dbReference type="GO" id="GO:0006629">
    <property type="term" value="P:lipid metabolic process"/>
    <property type="evidence" value="ECO:0007669"/>
    <property type="project" value="UniProtKB-KW"/>
</dbReference>
<dbReference type="Gene3D" id="3.40.630.30">
    <property type="match status" value="1"/>
</dbReference>
<evidence type="ECO:0000256" key="2">
    <source>
        <dbReference type="ARBA" id="ARBA00022516"/>
    </source>
</evidence>
<sequence length="290" mass="32872">MEHTMLAQAAGKIKALSPQWKGAFAKPFVATAEILRFPREMTTDREAQAQGRFSAYFTRSRREILKIQRLRYRIFSQEYGASFSAPFGLDRDRFDRHCLHLVVRDNRSGDIVGYTRVLPGDRLQRTGGFYSSGEFDLTMLGRLEGKLAEIGRTCIHPDHRNGAVISVLWARLAQYMLENDVRYLLGCASIALSEGYNVAAVNERIQGRHLSRAEHRVQPHLRLQALPGDAQAEGVKMPPLLKAYLRMGAQVCGEPCWDPDFNCLDFFVLMAVENLPARYVQHFMQPAQAV</sequence>
<dbReference type="AlphaFoldDB" id="Q0VRR8"/>
<dbReference type="Pfam" id="PF13444">
    <property type="entry name" value="Acetyltransf_5"/>
    <property type="match status" value="1"/>
</dbReference>
<keyword evidence="2" id="KW-0444">Lipid biosynthesis</keyword>
<evidence type="ECO:0000256" key="7">
    <source>
        <dbReference type="ARBA" id="ARBA00039058"/>
    </source>
</evidence>
<evidence type="ECO:0000256" key="10">
    <source>
        <dbReference type="ARBA" id="ARBA00047785"/>
    </source>
</evidence>
<organism evidence="11 12">
    <name type="scientific">Alcanivorax borkumensis (strain ATCC 700651 / DSM 11573 / NCIMB 13689 / SK2)</name>
    <dbReference type="NCBI Taxonomy" id="393595"/>
    <lineage>
        <taxon>Bacteria</taxon>
        <taxon>Pseudomonadati</taxon>
        <taxon>Pseudomonadota</taxon>
        <taxon>Gammaproteobacteria</taxon>
        <taxon>Oceanospirillales</taxon>
        <taxon>Alcanivoracaceae</taxon>
        <taxon>Alcanivorax</taxon>
    </lineage>
</organism>
<reference evidence="11 12" key="1">
    <citation type="journal article" date="2006" name="Nat. Biotechnol.">
        <title>Genome sequence of the ubiquitous hydrocarbon-degrading marine bacterium Alcanivorax borkumensis.</title>
        <authorList>
            <person name="Schneiker S."/>
            <person name="Martins dos Santos V.A.P."/>
            <person name="Bartels D."/>
            <person name="Bekel T."/>
            <person name="Brecht M."/>
            <person name="Buhrmester J."/>
            <person name="Chernikova T.N."/>
            <person name="Denaro R."/>
            <person name="Ferrer M."/>
            <person name="Gertler C."/>
            <person name="Goesmann A."/>
            <person name="Golyshina O.V."/>
            <person name="Kaminski F."/>
            <person name="Khachane A.N."/>
            <person name="Lang S."/>
            <person name="Linke B."/>
            <person name="McHardy A.C."/>
            <person name="Meyer F."/>
            <person name="Nechitaylo T."/>
            <person name="Puehler A."/>
            <person name="Regenhardt D."/>
            <person name="Rupp O."/>
            <person name="Sabirova J.S."/>
            <person name="Selbitschka W."/>
            <person name="Yakimov M.M."/>
            <person name="Timmis K.N."/>
            <person name="Vorhoelter F.-J."/>
            <person name="Weidner S."/>
            <person name="Kaiser O."/>
            <person name="Golyshin P.N."/>
        </authorList>
    </citation>
    <scope>NUCLEOTIDE SEQUENCE [LARGE SCALE GENOMIC DNA]</scope>
    <source>
        <strain evidence="12">ATCC 700651 / DSM 11573 / NCIMB 13689 / SK2</strain>
    </source>
</reference>
<dbReference type="PANTHER" id="PTHR37323">
    <property type="entry name" value="GCN5-RELATED N-ACETYLTRANSFERASE"/>
    <property type="match status" value="1"/>
</dbReference>
<evidence type="ECO:0000256" key="6">
    <source>
        <dbReference type="ARBA" id="ARBA00038095"/>
    </source>
</evidence>
<comment type="function">
    <text evidence="9">Catalyzes the first step in the biosynthesis of ornithine lipids, which are phosphorus-free membrane lipids. Catalyzes the 3-hydroxyacyl-acyl carrier protein-dependent acylation of ornithine to form lyso-ornithine lipid (LOL).</text>
</comment>
<keyword evidence="12" id="KW-1185">Reference proteome</keyword>
<comment type="catalytic activity">
    <reaction evidence="10">
        <text>a (3R)-hydroxyacyl-[ACP] + L-ornithine = a lyso-ornithine lipid + holo-[ACP] + H(+)</text>
        <dbReference type="Rhea" id="RHEA:20633"/>
        <dbReference type="Rhea" id="RHEA-COMP:9685"/>
        <dbReference type="Rhea" id="RHEA-COMP:9945"/>
        <dbReference type="ChEBI" id="CHEBI:15378"/>
        <dbReference type="ChEBI" id="CHEBI:46911"/>
        <dbReference type="ChEBI" id="CHEBI:64479"/>
        <dbReference type="ChEBI" id="CHEBI:78827"/>
        <dbReference type="ChEBI" id="CHEBI:138482"/>
        <dbReference type="EC" id="2.3.2.30"/>
    </reaction>
    <physiologicalReaction direction="left-to-right" evidence="10">
        <dbReference type="Rhea" id="RHEA:20634"/>
    </physiologicalReaction>
</comment>
<proteinExistence type="inferred from homology"/>
<dbReference type="KEGG" id="abo:ABO_0682"/>
<keyword evidence="5" id="KW-0012">Acyltransferase</keyword>
<dbReference type="InterPro" id="IPR052351">
    <property type="entry name" value="Ornithine_N-alpha-AT"/>
</dbReference>
<dbReference type="STRING" id="393595.ABO_0682"/>
<dbReference type="EC" id="2.3.2.30" evidence="7"/>
<dbReference type="InterPro" id="IPR016181">
    <property type="entry name" value="Acyl_CoA_acyltransferase"/>
</dbReference>
<evidence type="ECO:0000256" key="5">
    <source>
        <dbReference type="ARBA" id="ARBA00023315"/>
    </source>
</evidence>
<evidence type="ECO:0000256" key="4">
    <source>
        <dbReference type="ARBA" id="ARBA00023098"/>
    </source>
</evidence>
<accession>Q0VRR8</accession>
<evidence type="ECO:0000256" key="8">
    <source>
        <dbReference type="ARBA" id="ARBA00039866"/>
    </source>
</evidence>
<dbReference type="GO" id="GO:0043810">
    <property type="term" value="F:ornithine-acyl [acyl carrier protein] N-acyltransferase activity"/>
    <property type="evidence" value="ECO:0007669"/>
    <property type="project" value="UniProtKB-EC"/>
</dbReference>
<dbReference type="Proteomes" id="UP000008871">
    <property type="component" value="Chromosome"/>
</dbReference>
<comment type="similarity">
    <text evidence="6">Belongs to the acetyltransferase family. OlsB subfamily.</text>
</comment>
<evidence type="ECO:0000256" key="9">
    <source>
        <dbReference type="ARBA" id="ARBA00045724"/>
    </source>
</evidence>
<dbReference type="PANTHER" id="PTHR37323:SF1">
    <property type="entry name" value="L-ORNITHINE N(ALPHA)-ACYLTRANSFERASE"/>
    <property type="match status" value="1"/>
</dbReference>
<keyword evidence="3" id="KW-0808">Transferase</keyword>
<evidence type="ECO:0000313" key="11">
    <source>
        <dbReference type="EMBL" id="CAL16130.1"/>
    </source>
</evidence>
<evidence type="ECO:0000313" key="12">
    <source>
        <dbReference type="Proteomes" id="UP000008871"/>
    </source>
</evidence>
<protein>
    <recommendedName>
        <fullName evidence="8">L-ornithine N(alpha)-acyltransferase</fullName>
        <ecNumber evidence="7">2.3.2.30</ecNumber>
    </recommendedName>
</protein>